<feature type="region of interest" description="Disordered" evidence="1">
    <location>
        <begin position="121"/>
        <end position="227"/>
    </location>
</feature>
<accession>A0A0G4FQ66</accession>
<organism evidence="2 3">
    <name type="scientific">Vitrella brassicaformis (strain CCMP3155)</name>
    <dbReference type="NCBI Taxonomy" id="1169540"/>
    <lineage>
        <taxon>Eukaryota</taxon>
        <taxon>Sar</taxon>
        <taxon>Alveolata</taxon>
        <taxon>Colpodellida</taxon>
        <taxon>Vitrellaceae</taxon>
        <taxon>Vitrella</taxon>
    </lineage>
</organism>
<protein>
    <submittedName>
        <fullName evidence="2">Uncharacterized protein</fullName>
    </submittedName>
</protein>
<keyword evidence="3" id="KW-1185">Reference proteome</keyword>
<evidence type="ECO:0000256" key="1">
    <source>
        <dbReference type="SAM" id="MobiDB-lite"/>
    </source>
</evidence>
<dbReference type="VEuPathDB" id="CryptoDB:Vbra_15930"/>
<dbReference type="Proteomes" id="UP000041254">
    <property type="component" value="Unassembled WGS sequence"/>
</dbReference>
<evidence type="ECO:0000313" key="2">
    <source>
        <dbReference type="EMBL" id="CEM16574.1"/>
    </source>
</evidence>
<name>A0A0G4FQ66_VITBC</name>
<sequence length="504" mass="56205">MTARRRWLLDQLVPEYFTQTHSNTKAVQRRVVTDFPRHFTVILNNMWARDPGCVLRKLLDTCSTRGGDGLVQCENLNLNQWLTHQLRHDVNAAIAGCVAFLKSKMPRTEVRDHVKRAAHVDPAALLDRHRRQGHHTQDKEYSSLVAAAIQASRSSLRSLPTTRPRPRPPQRTTGRPTRRRRRPTAPTLLPTTTDREPACRSRHGQEKSNRPMKTAAAEQDAGERGGQGEGVELAAAAPTGESTFLLPNPHGLRPADVPLGPLEEMEKESDHERLIKDLITSDSGTSQREMVFRLAVVHTPVGKDPSGQITLMPIGYIQEVSGQYSHFISSLFSIFPGHLRELVIAPRDAHALRTAVIGQGAVPEVSIAGPSGDRELMREIIGPPPPISDQFVQIFNTVTIANVEQKISQARFASAVITDDLYSTHCWTSTSSASAPPRRPTCTPCDKLTTGGDGYQAHPKLMDRVIFHTQSHLVHAQLRRRRRRRDLRLPPVALERTWVPSWAS</sequence>
<evidence type="ECO:0000313" key="3">
    <source>
        <dbReference type="Proteomes" id="UP000041254"/>
    </source>
</evidence>
<proteinExistence type="predicted"/>
<reference evidence="2 3" key="1">
    <citation type="submission" date="2014-11" db="EMBL/GenBank/DDBJ databases">
        <authorList>
            <person name="Zhu J."/>
            <person name="Qi W."/>
            <person name="Song R."/>
        </authorList>
    </citation>
    <scope>NUCLEOTIDE SEQUENCE [LARGE SCALE GENOMIC DNA]</scope>
</reference>
<gene>
    <name evidence="2" type="ORF">Vbra_15930</name>
</gene>
<feature type="compositionally biased region" description="Basic and acidic residues" evidence="1">
    <location>
        <begin position="193"/>
        <end position="209"/>
    </location>
</feature>
<dbReference type="AlphaFoldDB" id="A0A0G4FQ66"/>
<dbReference type="InParanoid" id="A0A0G4FQ66"/>
<dbReference type="EMBL" id="CDMY01000478">
    <property type="protein sequence ID" value="CEM16574.1"/>
    <property type="molecule type" value="Genomic_DNA"/>
</dbReference>
<feature type="compositionally biased region" description="Low complexity" evidence="1">
    <location>
        <begin position="152"/>
        <end position="162"/>
    </location>
</feature>